<accession>A0A9D1CL45</accession>
<dbReference type="Proteomes" id="UP000886725">
    <property type="component" value="Unassembled WGS sequence"/>
</dbReference>
<dbReference type="EMBL" id="DVFU01000128">
    <property type="protein sequence ID" value="HIQ65392.1"/>
    <property type="molecule type" value="Genomic_DNA"/>
</dbReference>
<gene>
    <name evidence="1" type="ORF">IAC85_06620</name>
</gene>
<evidence type="ECO:0000313" key="2">
    <source>
        <dbReference type="Proteomes" id="UP000886725"/>
    </source>
</evidence>
<name>A0A9D1CL45_9FIRM</name>
<reference evidence="1" key="2">
    <citation type="journal article" date="2021" name="PeerJ">
        <title>Extensive microbial diversity within the chicken gut microbiome revealed by metagenomics and culture.</title>
        <authorList>
            <person name="Gilroy R."/>
            <person name="Ravi A."/>
            <person name="Getino M."/>
            <person name="Pursley I."/>
            <person name="Horton D.L."/>
            <person name="Alikhan N.F."/>
            <person name="Baker D."/>
            <person name="Gharbi K."/>
            <person name="Hall N."/>
            <person name="Watson M."/>
            <person name="Adriaenssens E.M."/>
            <person name="Foster-Nyarko E."/>
            <person name="Jarju S."/>
            <person name="Secka A."/>
            <person name="Antonio M."/>
            <person name="Oren A."/>
            <person name="Chaudhuri R.R."/>
            <person name="La Ragione R."/>
            <person name="Hildebrand F."/>
            <person name="Pallen M.J."/>
        </authorList>
    </citation>
    <scope>NUCLEOTIDE SEQUENCE</scope>
    <source>
        <strain evidence="1">CHK165-10780</strain>
    </source>
</reference>
<evidence type="ECO:0000313" key="1">
    <source>
        <dbReference type="EMBL" id="HIQ65392.1"/>
    </source>
</evidence>
<dbReference type="AlphaFoldDB" id="A0A9D1CL45"/>
<comment type="caution">
    <text evidence="1">The sequence shown here is derived from an EMBL/GenBank/DDBJ whole genome shotgun (WGS) entry which is preliminary data.</text>
</comment>
<reference evidence="1" key="1">
    <citation type="submission" date="2020-10" db="EMBL/GenBank/DDBJ databases">
        <authorList>
            <person name="Gilroy R."/>
        </authorList>
    </citation>
    <scope>NUCLEOTIDE SEQUENCE</scope>
    <source>
        <strain evidence="1">CHK165-10780</strain>
    </source>
</reference>
<protein>
    <submittedName>
        <fullName evidence="1">Uncharacterized protein</fullName>
    </submittedName>
</protein>
<sequence>MEKKKINLFLIEPRSVTDPFWLYGKNYYFDDLKEFSEKIEEVRQLSNADETIVATFSPVSSTGEGATIDFGFKELKLAMSEIVIVEGYGVENELFLHNHCHLTKWFYGDGSAHLDRTAGFGHYRMVCSSEQENVEERVHKYIGQLQSQYQISNIFLLYDDSYNRSLSTMNPKDISTKHGVHVTHLKPALPHTRSSVSHVYRDQNAISKITSDGIILFGINDCLNQYINEYKTFFNQTEAGTLQDQCAVNPQKRK</sequence>
<proteinExistence type="predicted"/>
<organism evidence="1 2">
    <name type="scientific">Candidatus Faecenecus gallistercoris</name>
    <dbReference type="NCBI Taxonomy" id="2840793"/>
    <lineage>
        <taxon>Bacteria</taxon>
        <taxon>Bacillati</taxon>
        <taxon>Bacillota</taxon>
        <taxon>Bacillota incertae sedis</taxon>
        <taxon>Candidatus Faecenecus</taxon>
    </lineage>
</organism>